<evidence type="ECO:0000313" key="2">
    <source>
        <dbReference type="Proteomes" id="UP001617669"/>
    </source>
</evidence>
<sequence>MDPINGAYELDEANAQESVNHLAEVCKTATARGEEKQIQAVSWLLWFHHSCPEILDQVVYCRRGSGLVPRLVKNGLVTIIETHQRGVKGMPAKVVMLTKAGLELAETHSTSQTHYDLNPARVNMATLRHDLLVQSLTLARYQAEKIVSFTTEHEMGEKHIAEKRPDAVWFYEDGKKAMVEVELTGKFGRPFDEFVYRVILALHREQYDYLILFSQSQAIIERYSAALKPGQLIHLWRKNSQRKWAIESSHPIPESVHGKIKCEVIS</sequence>
<dbReference type="EMBL" id="JBIWXY010000001">
    <property type="protein sequence ID" value="MFJ5445986.1"/>
    <property type="molecule type" value="Genomic_DNA"/>
</dbReference>
<keyword evidence="2" id="KW-1185">Reference proteome</keyword>
<comment type="caution">
    <text evidence="1">The sequence shown here is derived from an EMBL/GenBank/DDBJ whole genome shotgun (WGS) entry which is preliminary data.</text>
</comment>
<reference evidence="1 2" key="1">
    <citation type="submission" date="2024-11" db="EMBL/GenBank/DDBJ databases">
        <authorList>
            <person name="Kaparullina E.N."/>
            <person name="Delegan Y.A."/>
            <person name="Doronina N.V."/>
        </authorList>
    </citation>
    <scope>NUCLEOTIDE SEQUENCE [LARGE SCALE GENOMIC DNA]</scope>
    <source>
        <strain evidence="1 2">7sh_L</strain>
    </source>
</reference>
<evidence type="ECO:0008006" key="3">
    <source>
        <dbReference type="Google" id="ProtNLM"/>
    </source>
</evidence>
<name>A0ABW8GKQ7_9PROT</name>
<dbReference type="Proteomes" id="UP001617669">
    <property type="component" value="Unassembled WGS sequence"/>
</dbReference>
<protein>
    <recommendedName>
        <fullName evidence="3">Restriction endonuclease</fullName>
    </recommendedName>
</protein>
<gene>
    <name evidence="1" type="ORF">ACIKP9_07060</name>
</gene>
<dbReference type="RefSeq" id="WP_400880988.1">
    <property type="nucleotide sequence ID" value="NZ_JBIWXY010000001.1"/>
</dbReference>
<organism evidence="1 2">
    <name type="scientific">Methylobacillus methanolivorans</name>
    <dbReference type="NCBI Taxonomy" id="1848927"/>
    <lineage>
        <taxon>Bacteria</taxon>
        <taxon>Pseudomonadati</taxon>
        <taxon>Pseudomonadota</taxon>
        <taxon>Betaproteobacteria</taxon>
        <taxon>Nitrosomonadales</taxon>
        <taxon>Methylophilaceae</taxon>
        <taxon>Methylobacillus</taxon>
    </lineage>
</organism>
<evidence type="ECO:0000313" key="1">
    <source>
        <dbReference type="EMBL" id="MFJ5445986.1"/>
    </source>
</evidence>
<proteinExistence type="predicted"/>
<accession>A0ABW8GKQ7</accession>